<dbReference type="EMBL" id="OW240918">
    <property type="protein sequence ID" value="CAH2305998.1"/>
    <property type="molecule type" value="Genomic_DNA"/>
</dbReference>
<evidence type="ECO:0000256" key="1">
    <source>
        <dbReference type="SAM" id="MobiDB-lite"/>
    </source>
</evidence>
<reference evidence="2" key="1">
    <citation type="submission" date="2022-03" db="EMBL/GenBank/DDBJ databases">
        <authorList>
            <person name="Alioto T."/>
            <person name="Alioto T."/>
            <person name="Gomez Garrido J."/>
        </authorList>
    </citation>
    <scope>NUCLEOTIDE SEQUENCE</scope>
</reference>
<dbReference type="AlphaFoldDB" id="A0AAD1SNQ7"/>
<sequence length="322" mass="37035">MAASPGHAAMTPPSTPVEPILLAFDRICERFWAQLYGKLLTSAPEDKLAAPRSNPAVGNRNNQTPPRDPMASQHRSRRKISGWQCKHLTTRKRITLQRKTKLPQPQRNRHVRQTPTTYKWGSRGTTSRMRALSADRVHVPVMTSEDSLRVSAPWVTCSLITFHSRYPQGPVFYQFSLPPNQLYYFWVMQPYRFLFTFHPFLISAFHLLPGLRFINSQQCELHVSGCGGRRQWVCTWSNKNHVTLQADRSRDSCAPPRRLEGWTERSLSLSLLIDHVGCDLCGDWPGSEAVFRVTCDKLLAGSVRRRYREYREGMGQAWLLWA</sequence>
<feature type="compositionally biased region" description="Basic residues" evidence="1">
    <location>
        <begin position="100"/>
        <end position="112"/>
    </location>
</feature>
<dbReference type="Proteomes" id="UP001295444">
    <property type="component" value="Chromosome 07"/>
</dbReference>
<gene>
    <name evidence="2" type="ORF">PECUL_23A007873</name>
</gene>
<feature type="region of interest" description="Disordered" evidence="1">
    <location>
        <begin position="100"/>
        <end position="123"/>
    </location>
</feature>
<organism evidence="2 3">
    <name type="scientific">Pelobates cultripes</name>
    <name type="common">Western spadefoot toad</name>
    <dbReference type="NCBI Taxonomy" id="61616"/>
    <lineage>
        <taxon>Eukaryota</taxon>
        <taxon>Metazoa</taxon>
        <taxon>Chordata</taxon>
        <taxon>Craniata</taxon>
        <taxon>Vertebrata</taxon>
        <taxon>Euteleostomi</taxon>
        <taxon>Amphibia</taxon>
        <taxon>Batrachia</taxon>
        <taxon>Anura</taxon>
        <taxon>Pelobatoidea</taxon>
        <taxon>Pelobatidae</taxon>
        <taxon>Pelobates</taxon>
    </lineage>
</organism>
<name>A0AAD1SNQ7_PELCU</name>
<keyword evidence="3" id="KW-1185">Reference proteome</keyword>
<protein>
    <submittedName>
        <fullName evidence="2">Uncharacterized protein</fullName>
    </submittedName>
</protein>
<feature type="region of interest" description="Disordered" evidence="1">
    <location>
        <begin position="47"/>
        <end position="79"/>
    </location>
</feature>
<feature type="compositionally biased region" description="Polar residues" evidence="1">
    <location>
        <begin position="113"/>
        <end position="123"/>
    </location>
</feature>
<accession>A0AAD1SNQ7</accession>
<proteinExistence type="predicted"/>
<evidence type="ECO:0000313" key="2">
    <source>
        <dbReference type="EMBL" id="CAH2305998.1"/>
    </source>
</evidence>
<evidence type="ECO:0000313" key="3">
    <source>
        <dbReference type="Proteomes" id="UP001295444"/>
    </source>
</evidence>